<accession>A0ABW5A7H0</accession>
<feature type="domain" description="Hedgehog/Intein (Hint)" evidence="1">
    <location>
        <begin position="149"/>
        <end position="284"/>
    </location>
</feature>
<dbReference type="Pfam" id="PF13403">
    <property type="entry name" value="Hint_2"/>
    <property type="match status" value="1"/>
</dbReference>
<name>A0ABW5A7H0_9RHOB</name>
<dbReference type="RefSeq" id="WP_377389132.1">
    <property type="nucleotide sequence ID" value="NZ_JBHUIX010000009.1"/>
</dbReference>
<comment type="caution">
    <text evidence="2">The sequence shown here is derived from an EMBL/GenBank/DDBJ whole genome shotgun (WGS) entry which is preliminary data.</text>
</comment>
<protein>
    <submittedName>
        <fullName evidence="2">Hint domain-containing protein</fullName>
    </submittedName>
</protein>
<reference evidence="3" key="1">
    <citation type="journal article" date="2019" name="Int. J. Syst. Evol. Microbiol.">
        <title>The Global Catalogue of Microorganisms (GCM) 10K type strain sequencing project: providing services to taxonomists for standard genome sequencing and annotation.</title>
        <authorList>
            <consortium name="The Broad Institute Genomics Platform"/>
            <consortium name="The Broad Institute Genome Sequencing Center for Infectious Disease"/>
            <person name="Wu L."/>
            <person name="Ma J."/>
        </authorList>
    </citation>
    <scope>NUCLEOTIDE SEQUENCE [LARGE SCALE GENOMIC DNA]</scope>
    <source>
        <strain evidence="3">CCUG 55131</strain>
    </source>
</reference>
<dbReference type="EMBL" id="JBHUIX010000009">
    <property type="protein sequence ID" value="MFD2174068.1"/>
    <property type="molecule type" value="Genomic_DNA"/>
</dbReference>
<proteinExistence type="predicted"/>
<dbReference type="InterPro" id="IPR036844">
    <property type="entry name" value="Hint_dom_sf"/>
</dbReference>
<evidence type="ECO:0000259" key="1">
    <source>
        <dbReference type="Pfam" id="PF13403"/>
    </source>
</evidence>
<dbReference type="InterPro" id="IPR028992">
    <property type="entry name" value="Hedgehog/Intein_dom"/>
</dbReference>
<evidence type="ECO:0000313" key="3">
    <source>
        <dbReference type="Proteomes" id="UP001597413"/>
    </source>
</evidence>
<gene>
    <name evidence="2" type="ORF">ACFSM0_08200</name>
</gene>
<dbReference type="Proteomes" id="UP001597413">
    <property type="component" value="Unassembled WGS sequence"/>
</dbReference>
<sequence>MPLFGAWQLSDLIISGPDPFGSDALANADAVGATTFTILPDATVRLVNLADDDAMFEDADGSQELATAMTFDGGSYGTGSAGDLETEYSYVIRPLGSHDPADNITIYALEVEAHVHGIASSERLLAGQTYQIVAIESNDPAVPYSSLAVCFAAGTLIATRRGPKPVETLMPGDRLQTSDNGFVPVDWVGRWRVNAQGASAPVRIAAGVLGNDRPLFVSGQHRVLLRPTAGPLAGEEVLVAAKSLVGLPGVARMPCARIEWVHVLLPAHEVIFAENARAESLLLGPQAMRIMEPVQARGLRDALAEAPLLRLPARPIVPPSKVGRLILQHRAGQGPAQVAGLQRV</sequence>
<keyword evidence="3" id="KW-1185">Reference proteome</keyword>
<evidence type="ECO:0000313" key="2">
    <source>
        <dbReference type="EMBL" id="MFD2174068.1"/>
    </source>
</evidence>
<organism evidence="2 3">
    <name type="scientific">Rhodobacter lacus</name>
    <dbReference type="NCBI Taxonomy" id="1641972"/>
    <lineage>
        <taxon>Bacteria</taxon>
        <taxon>Pseudomonadati</taxon>
        <taxon>Pseudomonadota</taxon>
        <taxon>Alphaproteobacteria</taxon>
        <taxon>Rhodobacterales</taxon>
        <taxon>Rhodobacter group</taxon>
        <taxon>Rhodobacter</taxon>
    </lineage>
</organism>
<dbReference type="SUPFAM" id="SSF51294">
    <property type="entry name" value="Hedgehog/intein (Hint) domain"/>
    <property type="match status" value="1"/>
</dbReference>